<gene>
    <name evidence="7" type="ORF">AFK71_08445</name>
</gene>
<dbReference type="OrthoDB" id="2679475at2"/>
<dbReference type="PIRSF" id="PIRSF029962">
    <property type="entry name" value="UCP029962"/>
    <property type="match status" value="1"/>
</dbReference>
<protein>
    <submittedName>
        <fullName evidence="7">Membrane protein</fullName>
    </submittedName>
</protein>
<organism evidence="7 8">
    <name type="scientific">Virgibacillus pantothenticus</name>
    <dbReference type="NCBI Taxonomy" id="1473"/>
    <lineage>
        <taxon>Bacteria</taxon>
        <taxon>Bacillati</taxon>
        <taxon>Bacillota</taxon>
        <taxon>Bacilli</taxon>
        <taxon>Bacillales</taxon>
        <taxon>Bacillaceae</taxon>
        <taxon>Virgibacillus</taxon>
    </lineage>
</organism>
<comment type="caution">
    <text evidence="7">The sequence shown here is derived from an EMBL/GenBank/DDBJ whole genome shotgun (WGS) entry which is preliminary data.</text>
</comment>
<dbReference type="GO" id="GO:0012505">
    <property type="term" value="C:endomembrane system"/>
    <property type="evidence" value="ECO:0007669"/>
    <property type="project" value="UniProtKB-SubCell"/>
</dbReference>
<evidence type="ECO:0000256" key="3">
    <source>
        <dbReference type="ARBA" id="ARBA00022989"/>
    </source>
</evidence>
<evidence type="ECO:0000259" key="6">
    <source>
        <dbReference type="Pfam" id="PF06803"/>
    </source>
</evidence>
<evidence type="ECO:0000256" key="5">
    <source>
        <dbReference type="SAM" id="Phobius"/>
    </source>
</evidence>
<keyword evidence="4 5" id="KW-0472">Membrane</keyword>
<sequence>MKRLWKRVRFLFTFHRSIPFFKDFFTSKDVANTKKLFFVLLILGYFIFPFDMIPDVILGFGLIDDVSIAVFLLQWMVKMAPEAIKEKYSF</sequence>
<keyword evidence="2 5" id="KW-0812">Transmembrane</keyword>
<comment type="subcellular location">
    <subcellularLocation>
        <location evidence="1">Endomembrane system</location>
        <topology evidence="1">Multi-pass membrane protein</topology>
    </subcellularLocation>
</comment>
<accession>A0A0L0QSX0</accession>
<dbReference type="Pfam" id="PF06803">
    <property type="entry name" value="DUF1232"/>
    <property type="match status" value="1"/>
</dbReference>
<feature type="domain" description="DUF1232" evidence="6">
    <location>
        <begin position="38"/>
        <end position="70"/>
    </location>
</feature>
<evidence type="ECO:0000256" key="1">
    <source>
        <dbReference type="ARBA" id="ARBA00004127"/>
    </source>
</evidence>
<dbReference type="InterPro" id="IPR016941">
    <property type="entry name" value="UCP029962"/>
</dbReference>
<evidence type="ECO:0000313" key="8">
    <source>
        <dbReference type="Proteomes" id="UP000036780"/>
    </source>
</evidence>
<dbReference type="EMBL" id="LGTO01000005">
    <property type="protein sequence ID" value="KNE21654.1"/>
    <property type="molecule type" value="Genomic_DNA"/>
</dbReference>
<evidence type="ECO:0000313" key="7">
    <source>
        <dbReference type="EMBL" id="KNE21654.1"/>
    </source>
</evidence>
<dbReference type="AlphaFoldDB" id="A0A0L0QSX0"/>
<keyword evidence="8" id="KW-1185">Reference proteome</keyword>
<keyword evidence="3 5" id="KW-1133">Transmembrane helix</keyword>
<dbReference type="PATRIC" id="fig|1473.5.peg.4750"/>
<feature type="transmembrane region" description="Helical" evidence="5">
    <location>
        <begin position="36"/>
        <end position="53"/>
    </location>
</feature>
<proteinExistence type="predicted"/>
<evidence type="ECO:0000256" key="2">
    <source>
        <dbReference type="ARBA" id="ARBA00022692"/>
    </source>
</evidence>
<evidence type="ECO:0000256" key="4">
    <source>
        <dbReference type="ARBA" id="ARBA00023136"/>
    </source>
</evidence>
<dbReference type="RefSeq" id="WP_050351096.1">
    <property type="nucleotide sequence ID" value="NZ_BOSN01000010.1"/>
</dbReference>
<dbReference type="Proteomes" id="UP000036780">
    <property type="component" value="Unassembled WGS sequence"/>
</dbReference>
<name>A0A0L0QSX0_VIRPA</name>
<dbReference type="GeneID" id="66872561"/>
<reference evidence="8" key="1">
    <citation type="submission" date="2015-07" db="EMBL/GenBank/DDBJ databases">
        <title>Fjat-10053 dsm26.</title>
        <authorList>
            <person name="Liu B."/>
            <person name="Wang J."/>
            <person name="Zhu Y."/>
            <person name="Liu G."/>
            <person name="Chen Q."/>
            <person name="Chen Z."/>
            <person name="Lan J."/>
            <person name="Che J."/>
            <person name="Ge C."/>
            <person name="Shi H."/>
            <person name="Pan Z."/>
            <person name="Liu X."/>
        </authorList>
    </citation>
    <scope>NUCLEOTIDE SEQUENCE [LARGE SCALE GENOMIC DNA]</scope>
    <source>
        <strain evidence="8">DSM 26</strain>
    </source>
</reference>
<dbReference type="InterPro" id="IPR010652">
    <property type="entry name" value="DUF1232"/>
</dbReference>